<dbReference type="RefSeq" id="WP_207895803.1">
    <property type="nucleotide sequence ID" value="NZ_SMBZ01000098.1"/>
</dbReference>
<dbReference type="Proteomes" id="UP000295197">
    <property type="component" value="Unassembled WGS sequence"/>
</dbReference>
<gene>
    <name evidence="2" type="ORF">EDC17_10981</name>
</gene>
<keyword evidence="3" id="KW-1185">Reference proteome</keyword>
<dbReference type="Pfam" id="PF01609">
    <property type="entry name" value="DDE_Tnp_1"/>
    <property type="match status" value="1"/>
</dbReference>
<dbReference type="NCBIfam" id="NF033559">
    <property type="entry name" value="transpos_IS1634"/>
    <property type="match status" value="2"/>
</dbReference>
<dbReference type="GO" id="GO:0003677">
    <property type="term" value="F:DNA binding"/>
    <property type="evidence" value="ECO:0007669"/>
    <property type="project" value="InterPro"/>
</dbReference>
<evidence type="ECO:0000313" key="3">
    <source>
        <dbReference type="Proteomes" id="UP000295197"/>
    </source>
</evidence>
<reference evidence="2 3" key="1">
    <citation type="submission" date="2019-03" db="EMBL/GenBank/DDBJ databases">
        <title>Genomic Encyclopedia of Type Strains, Phase IV (KMG-IV): sequencing the most valuable type-strain genomes for metagenomic binning, comparative biology and taxonomic classification.</title>
        <authorList>
            <person name="Goeker M."/>
        </authorList>
    </citation>
    <scope>NUCLEOTIDE SEQUENCE [LARGE SCALE GENOMIC DNA]</scope>
    <source>
        <strain evidence="2 3">DSM 22362</strain>
    </source>
</reference>
<dbReference type="PANTHER" id="PTHR34614:SF2">
    <property type="entry name" value="TRANSPOSASE IS4-LIKE DOMAIN-CONTAINING PROTEIN"/>
    <property type="match status" value="1"/>
</dbReference>
<feature type="domain" description="Transposase IS4-like" evidence="1">
    <location>
        <begin position="146"/>
        <end position="418"/>
    </location>
</feature>
<dbReference type="GO" id="GO:0004803">
    <property type="term" value="F:transposase activity"/>
    <property type="evidence" value="ECO:0007669"/>
    <property type="project" value="InterPro"/>
</dbReference>
<dbReference type="AlphaFoldDB" id="A0A4R3VJL1"/>
<protein>
    <submittedName>
        <fullName evidence="2">IS4 family transposase</fullName>
    </submittedName>
</protein>
<dbReference type="EMBL" id="SMBZ01000098">
    <property type="protein sequence ID" value="TCV04611.1"/>
    <property type="molecule type" value="Genomic_DNA"/>
</dbReference>
<proteinExistence type="predicted"/>
<sequence length="480" mass="55398">MVETIGSSVDEQELSKLMLKGEQRIRELKGQFTMFTPEKDNIIESFVSELSNGQIRTIGPELVFGRIFDHIGYGIIEDPLFRHLVVSRLAFPLSKLKTVEYLYRYQGVSVSIDSIYRFLDKLNNQLKETIEKIGFEHSKRVLKGEINIVFYDMTTLYFESSDEDDLRKSGFSKDGKHSNPQIFLGLLVGLGGYAIGYDIFEGNIYEGNTLIPVIEKISKRFGLNKPVIVADAGLLNKSNITKLEEQGYQYILGARLKNSGRTIKETIIGHSLKDGEYLVIQSEAIRTIISYSDKRAKKDGINRKRGLKRLEKQINSGRLTKSNINNRGYNKYLKMEGNVKISIDREKYDQDQKWDGLKGYVTNSTLPAKEIIANYKNLWHIEKAFRMSKTDLRIRPVYHRLRHRIEAHICLSFVAYTIYKELERVLNKESFSLSPEKAAEITRNIYQLEIVLPQSRAIKNILLKMDEKQTRLIEIVNKNF</sequence>
<dbReference type="InterPro" id="IPR047654">
    <property type="entry name" value="IS1634_transpos"/>
</dbReference>
<dbReference type="InterPro" id="IPR002559">
    <property type="entry name" value="Transposase_11"/>
</dbReference>
<evidence type="ECO:0000313" key="2">
    <source>
        <dbReference type="EMBL" id="TCV04611.1"/>
    </source>
</evidence>
<name>A0A4R3VJL1_9SPHI</name>
<dbReference type="InterPro" id="IPR012337">
    <property type="entry name" value="RNaseH-like_sf"/>
</dbReference>
<organism evidence="2 3">
    <name type="scientific">Sphingobacterium alimentarium</name>
    <dbReference type="NCBI Taxonomy" id="797292"/>
    <lineage>
        <taxon>Bacteria</taxon>
        <taxon>Pseudomonadati</taxon>
        <taxon>Bacteroidota</taxon>
        <taxon>Sphingobacteriia</taxon>
        <taxon>Sphingobacteriales</taxon>
        <taxon>Sphingobacteriaceae</taxon>
        <taxon>Sphingobacterium</taxon>
    </lineage>
</organism>
<dbReference type="GO" id="GO:0006313">
    <property type="term" value="P:DNA transposition"/>
    <property type="evidence" value="ECO:0007669"/>
    <property type="project" value="InterPro"/>
</dbReference>
<evidence type="ECO:0000259" key="1">
    <source>
        <dbReference type="Pfam" id="PF01609"/>
    </source>
</evidence>
<dbReference type="SUPFAM" id="SSF53098">
    <property type="entry name" value="Ribonuclease H-like"/>
    <property type="match status" value="1"/>
</dbReference>
<comment type="caution">
    <text evidence="2">The sequence shown here is derived from an EMBL/GenBank/DDBJ whole genome shotgun (WGS) entry which is preliminary data.</text>
</comment>
<accession>A0A4R3VJL1</accession>
<dbReference type="PANTHER" id="PTHR34614">
    <property type="match status" value="1"/>
</dbReference>